<dbReference type="WBParaSite" id="TCONS_00000704.p1">
    <property type="protein sequence ID" value="TCONS_00000704.p1"/>
    <property type="gene ID" value="XLOC_000679"/>
</dbReference>
<dbReference type="Gene3D" id="3.30.50.10">
    <property type="entry name" value="Erythroid Transcription Factor GATA-1, subunit A"/>
    <property type="match status" value="1"/>
</dbReference>
<name>A0A0K0ER79_STRER</name>
<dbReference type="InterPro" id="IPR001628">
    <property type="entry name" value="Znf_hrmn_rcpt"/>
</dbReference>
<dbReference type="SMART" id="SM00430">
    <property type="entry name" value="HOLI"/>
    <property type="match status" value="1"/>
</dbReference>
<organism evidence="14">
    <name type="scientific">Strongyloides stercoralis</name>
    <name type="common">Threadworm</name>
    <dbReference type="NCBI Taxonomy" id="6248"/>
    <lineage>
        <taxon>Eukaryota</taxon>
        <taxon>Metazoa</taxon>
        <taxon>Ecdysozoa</taxon>
        <taxon>Nematoda</taxon>
        <taxon>Chromadorea</taxon>
        <taxon>Rhabditida</taxon>
        <taxon>Tylenchina</taxon>
        <taxon>Panagrolaimomorpha</taxon>
        <taxon>Strongyloidoidea</taxon>
        <taxon>Strongyloididae</taxon>
        <taxon>Strongyloides</taxon>
    </lineage>
</organism>
<dbReference type="GO" id="GO:0005634">
    <property type="term" value="C:nucleus"/>
    <property type="evidence" value="ECO:0007669"/>
    <property type="project" value="UniProtKB-SubCell"/>
</dbReference>
<keyword evidence="5" id="KW-0862">Zinc</keyword>
<dbReference type="InterPro" id="IPR013088">
    <property type="entry name" value="Znf_NHR/GATA"/>
</dbReference>
<dbReference type="SUPFAM" id="SSF48508">
    <property type="entry name" value="Nuclear receptor ligand-binding domain"/>
    <property type="match status" value="1"/>
</dbReference>
<dbReference type="InterPro" id="IPR000536">
    <property type="entry name" value="Nucl_hrmn_rcpt_lig-bd"/>
</dbReference>
<dbReference type="PANTHER" id="PTHR46587">
    <property type="entry name" value="NUCLEAR HORMONE RECEPTOR FAMILY"/>
    <property type="match status" value="1"/>
</dbReference>
<evidence type="ECO:0000256" key="3">
    <source>
        <dbReference type="ARBA" id="ARBA00022723"/>
    </source>
</evidence>
<reference evidence="14" key="1">
    <citation type="submission" date="2015-08" db="UniProtKB">
        <authorList>
            <consortium name="WormBaseParasite"/>
        </authorList>
    </citation>
    <scope>IDENTIFICATION</scope>
</reference>
<evidence type="ECO:0000313" key="13">
    <source>
        <dbReference type="Proteomes" id="UP000035681"/>
    </source>
</evidence>
<evidence type="ECO:0000256" key="7">
    <source>
        <dbReference type="ARBA" id="ARBA00023125"/>
    </source>
</evidence>
<dbReference type="SUPFAM" id="SSF57716">
    <property type="entry name" value="Glucocorticoid receptor-like (DNA-binding domain)"/>
    <property type="match status" value="1"/>
</dbReference>
<feature type="domain" description="Nuclear receptor" evidence="11">
    <location>
        <begin position="23"/>
        <end position="98"/>
    </location>
</feature>
<protein>
    <submittedName>
        <fullName evidence="14 15">Nuclear receptor</fullName>
    </submittedName>
</protein>
<evidence type="ECO:0000256" key="5">
    <source>
        <dbReference type="ARBA" id="ARBA00022833"/>
    </source>
</evidence>
<dbReference type="Pfam" id="PF00105">
    <property type="entry name" value="zf-C4"/>
    <property type="match status" value="1"/>
</dbReference>
<dbReference type="InterPro" id="IPR049636">
    <property type="entry name" value="HNF4-like_DBD"/>
</dbReference>
<dbReference type="Pfam" id="PF00104">
    <property type="entry name" value="Hormone_recep"/>
    <property type="match status" value="1"/>
</dbReference>
<dbReference type="WBParaSite" id="SSTP_0001196300.1">
    <property type="protein sequence ID" value="SSTP_0001196300.1"/>
    <property type="gene ID" value="SSTP_0001196300"/>
</dbReference>
<dbReference type="CDD" id="cd06960">
    <property type="entry name" value="NR_DBD_HNF4A"/>
    <property type="match status" value="1"/>
</dbReference>
<evidence type="ECO:0000256" key="10">
    <source>
        <dbReference type="ARBA" id="ARBA00023242"/>
    </source>
</evidence>
<dbReference type="GO" id="GO:0008270">
    <property type="term" value="F:zinc ion binding"/>
    <property type="evidence" value="ECO:0007669"/>
    <property type="project" value="UniProtKB-KW"/>
</dbReference>
<dbReference type="PRINTS" id="PR00047">
    <property type="entry name" value="STROIDFINGER"/>
</dbReference>
<keyword evidence="6" id="KW-0805">Transcription regulation</keyword>
<dbReference type="PROSITE" id="PS51843">
    <property type="entry name" value="NR_LBD"/>
    <property type="match status" value="1"/>
</dbReference>
<evidence type="ECO:0000256" key="8">
    <source>
        <dbReference type="ARBA" id="ARBA00023163"/>
    </source>
</evidence>
<dbReference type="PROSITE" id="PS51030">
    <property type="entry name" value="NUCLEAR_REC_DBD_2"/>
    <property type="match status" value="1"/>
</dbReference>
<proteinExistence type="inferred from homology"/>
<evidence type="ECO:0000259" key="12">
    <source>
        <dbReference type="PROSITE" id="PS51843"/>
    </source>
</evidence>
<evidence type="ECO:0000256" key="1">
    <source>
        <dbReference type="ARBA" id="ARBA00004123"/>
    </source>
</evidence>
<sequence>MTIIGAIGNFSLNLSETNTLNDVAFCEVCGDFSDGYHYKIQACRSCTAFIRRCVTFNKKYRCRFSNNCQIDFRNRNTCKGCRYNKCLMKGMDTSLVQPKREPTGSQPYRKKREMKIFHKEPNEFRNISFNNESNLSFSTSLSSINYLDISESEPSTSNNCKIQNSTTLPNIVNFSTLNSRQISNVPLPSTSEIFLSSKFNNQYFMTPFYKCVEKYLELQKFNTHLSVPFPHFLIDNMKTPPPLRIFTPSDVDLLCRTQMSNLFSWLSSIDLFGGLSSTEKISLTKRFSLKKINLDTIVMTSKYPEQMNLKCIVLENYTIIPPNMTGFEKDDDTEGVRSTRLAIFRPSINDTFESLIKPISKLKLTEYEIVTLYILLFWSKHNEKLVTNDKVKFFEKKRNWIMKCLYTHYCKCSIDNSEVRLGEIMLLLNELEWNCINNYKDYLVSQLFNLGILKTKWFDKFCYSSSDF</sequence>
<dbReference type="STRING" id="6248.A0A0K0ER79"/>
<keyword evidence="10" id="KW-0539">Nucleus</keyword>
<dbReference type="GO" id="GO:0000978">
    <property type="term" value="F:RNA polymerase II cis-regulatory region sequence-specific DNA binding"/>
    <property type="evidence" value="ECO:0007669"/>
    <property type="project" value="InterPro"/>
</dbReference>
<dbReference type="AlphaFoldDB" id="A0A0K0ER79"/>
<keyword evidence="13" id="KW-1185">Reference proteome</keyword>
<keyword evidence="8" id="KW-0804">Transcription</keyword>
<evidence type="ECO:0000256" key="2">
    <source>
        <dbReference type="ARBA" id="ARBA00005993"/>
    </source>
</evidence>
<evidence type="ECO:0000313" key="14">
    <source>
        <dbReference type="WBParaSite" id="SSTP_0001196300.1"/>
    </source>
</evidence>
<keyword evidence="9" id="KW-0675">Receptor</keyword>
<feature type="domain" description="NR LBD" evidence="12">
    <location>
        <begin position="178"/>
        <end position="464"/>
    </location>
</feature>
<dbReference type="PANTHER" id="PTHR46587:SF5">
    <property type="entry name" value="NUCLEAR HORMONE RECEPTOR FAMILY"/>
    <property type="match status" value="1"/>
</dbReference>
<comment type="subcellular location">
    <subcellularLocation>
        <location evidence="1">Nucleus</location>
    </subcellularLocation>
</comment>
<evidence type="ECO:0000313" key="15">
    <source>
        <dbReference type="WBParaSite" id="TCONS_00000704.p1"/>
    </source>
</evidence>
<keyword evidence="3" id="KW-0479">Metal-binding</keyword>
<evidence type="ECO:0000256" key="4">
    <source>
        <dbReference type="ARBA" id="ARBA00022771"/>
    </source>
</evidence>
<comment type="similarity">
    <text evidence="2">Belongs to the nuclear hormone receptor family.</text>
</comment>
<dbReference type="InterPro" id="IPR035500">
    <property type="entry name" value="NHR-like_dom_sf"/>
</dbReference>
<dbReference type="GO" id="GO:0003700">
    <property type="term" value="F:DNA-binding transcription factor activity"/>
    <property type="evidence" value="ECO:0007669"/>
    <property type="project" value="InterPro"/>
</dbReference>
<accession>A0A0K0ER79</accession>
<evidence type="ECO:0000256" key="6">
    <source>
        <dbReference type="ARBA" id="ARBA00023015"/>
    </source>
</evidence>
<dbReference type="Proteomes" id="UP000035681">
    <property type="component" value="Unplaced"/>
</dbReference>
<evidence type="ECO:0000256" key="9">
    <source>
        <dbReference type="ARBA" id="ARBA00023170"/>
    </source>
</evidence>
<dbReference type="Gene3D" id="1.10.565.10">
    <property type="entry name" value="Retinoid X Receptor"/>
    <property type="match status" value="1"/>
</dbReference>
<dbReference type="SMART" id="SM00399">
    <property type="entry name" value="ZnF_C4"/>
    <property type="match status" value="1"/>
</dbReference>
<keyword evidence="4" id="KW-0863">Zinc-finger</keyword>
<evidence type="ECO:0000259" key="11">
    <source>
        <dbReference type="PROSITE" id="PS51030"/>
    </source>
</evidence>
<keyword evidence="7" id="KW-0238">DNA-binding</keyword>